<dbReference type="GO" id="GO:0008270">
    <property type="term" value="F:zinc ion binding"/>
    <property type="evidence" value="ECO:0007669"/>
    <property type="project" value="UniProtKB-KW"/>
</dbReference>
<feature type="domain" description="RING-type" evidence="10">
    <location>
        <begin position="128"/>
        <end position="314"/>
    </location>
</feature>
<feature type="coiled-coil region" evidence="9">
    <location>
        <begin position="11"/>
        <end position="38"/>
    </location>
</feature>
<keyword evidence="9" id="KW-0175">Coiled coil</keyword>
<evidence type="ECO:0000256" key="6">
    <source>
        <dbReference type="ARBA" id="ARBA00022771"/>
    </source>
</evidence>
<comment type="catalytic activity">
    <reaction evidence="1">
        <text>[E2 ubiquitin-conjugating enzyme]-S-ubiquitinyl-L-cysteine + [acceptor protein]-L-lysine = [E2 ubiquitin-conjugating enzyme]-L-cysteine + [acceptor protein]-N(6)-ubiquitinyl-L-lysine.</text>
        <dbReference type="EC" id="2.3.2.31"/>
    </reaction>
</comment>
<gene>
    <name evidence="11" type="ORF">PCAMFM013_S011g000245</name>
</gene>
<dbReference type="SUPFAM" id="SSF57850">
    <property type="entry name" value="RING/U-box"/>
    <property type="match status" value="2"/>
</dbReference>
<name>A0A0G4PD46_PENC3</name>
<keyword evidence="4" id="KW-0479">Metal-binding</keyword>
<evidence type="ECO:0000256" key="7">
    <source>
        <dbReference type="ARBA" id="ARBA00022786"/>
    </source>
</evidence>
<dbReference type="InterPro" id="IPR017907">
    <property type="entry name" value="Znf_RING_CS"/>
</dbReference>
<dbReference type="EC" id="2.3.2.31" evidence="2"/>
<keyword evidence="8" id="KW-0862">Zinc</keyword>
<evidence type="ECO:0000259" key="10">
    <source>
        <dbReference type="PROSITE" id="PS51873"/>
    </source>
</evidence>
<evidence type="ECO:0000256" key="4">
    <source>
        <dbReference type="ARBA" id="ARBA00022723"/>
    </source>
</evidence>
<dbReference type="Gene3D" id="1.20.120.1750">
    <property type="match status" value="1"/>
</dbReference>
<dbReference type="PANTHER" id="PTHR11685">
    <property type="entry name" value="RBR FAMILY RING FINGER AND IBR DOMAIN-CONTAINING"/>
    <property type="match status" value="1"/>
</dbReference>
<evidence type="ECO:0000313" key="11">
    <source>
        <dbReference type="EMBL" id="CRL24251.1"/>
    </source>
</evidence>
<evidence type="ECO:0000256" key="9">
    <source>
        <dbReference type="SAM" id="Coils"/>
    </source>
</evidence>
<dbReference type="GO" id="GO:0061630">
    <property type="term" value="F:ubiquitin protein ligase activity"/>
    <property type="evidence" value="ECO:0007669"/>
    <property type="project" value="UniProtKB-EC"/>
</dbReference>
<dbReference type="AlphaFoldDB" id="A0A0G4PD46"/>
<organism evidence="11 12">
    <name type="scientific">Penicillium camemberti (strain FM 013)</name>
    <dbReference type="NCBI Taxonomy" id="1429867"/>
    <lineage>
        <taxon>Eukaryota</taxon>
        <taxon>Fungi</taxon>
        <taxon>Dikarya</taxon>
        <taxon>Ascomycota</taxon>
        <taxon>Pezizomycotina</taxon>
        <taxon>Eurotiomycetes</taxon>
        <taxon>Eurotiomycetidae</taxon>
        <taxon>Eurotiales</taxon>
        <taxon>Aspergillaceae</taxon>
        <taxon>Penicillium</taxon>
    </lineage>
</organism>
<evidence type="ECO:0000256" key="2">
    <source>
        <dbReference type="ARBA" id="ARBA00012251"/>
    </source>
</evidence>
<keyword evidence="7" id="KW-0833">Ubl conjugation pathway</keyword>
<sequence>MDQDTPPNTRSLLLELLLENVKDNIDKLEAQLLLKDTNQPASRLEELEPDRGVALHIWKSEIERQRVILSDFQLATALSLGREVEETPLPKETKTFVKFISTAIQKLVHSLKNIMRSIKVLSPADSSQPEVCTSCREDCSEIFKTQCSHFYCKHCLIRMVTKSLADESLFPPQCCHKPIEGSDMKKMIGPALVQEQKKRATELSDPDRTYCSDLTCSRYISPSTGFWPFFTLKTVGTCKCGVQTCRKCKGSAHSGKCLSPLDTPLEKLMKRKKWRRCKKCGRVIELNQGCSHITCVCRAQWCYHCGAKWKHCDC</sequence>
<dbReference type="InterPro" id="IPR044066">
    <property type="entry name" value="TRIAD_supradom"/>
</dbReference>
<evidence type="ECO:0000313" key="12">
    <source>
        <dbReference type="Proteomes" id="UP000053732"/>
    </source>
</evidence>
<dbReference type="PROSITE" id="PS00518">
    <property type="entry name" value="ZF_RING_1"/>
    <property type="match status" value="1"/>
</dbReference>
<protein>
    <recommendedName>
        <fullName evidence="2">RBR-type E3 ubiquitin transferase</fullName>
        <ecNumber evidence="2">2.3.2.31</ecNumber>
    </recommendedName>
</protein>
<dbReference type="EMBL" id="HG793144">
    <property type="protein sequence ID" value="CRL24251.1"/>
    <property type="molecule type" value="Genomic_DNA"/>
</dbReference>
<dbReference type="InterPro" id="IPR002867">
    <property type="entry name" value="IBR_dom"/>
</dbReference>
<evidence type="ECO:0000256" key="1">
    <source>
        <dbReference type="ARBA" id="ARBA00001798"/>
    </source>
</evidence>
<dbReference type="GO" id="GO:0016567">
    <property type="term" value="P:protein ubiquitination"/>
    <property type="evidence" value="ECO:0007669"/>
    <property type="project" value="InterPro"/>
</dbReference>
<dbReference type="PROSITE" id="PS51873">
    <property type="entry name" value="TRIAD"/>
    <property type="match status" value="1"/>
</dbReference>
<reference evidence="11 12" key="1">
    <citation type="journal article" date="2014" name="Nat. Commun.">
        <title>Multiple recent horizontal transfers of a large genomic region in cheese making fungi.</title>
        <authorList>
            <person name="Cheeseman K."/>
            <person name="Ropars J."/>
            <person name="Renault P."/>
            <person name="Dupont J."/>
            <person name="Gouzy J."/>
            <person name="Branca A."/>
            <person name="Abraham A.L."/>
            <person name="Ceppi M."/>
            <person name="Conseiller E."/>
            <person name="Debuchy R."/>
            <person name="Malagnac F."/>
            <person name="Goarin A."/>
            <person name="Silar P."/>
            <person name="Lacoste S."/>
            <person name="Sallet E."/>
            <person name="Bensimon A."/>
            <person name="Giraud T."/>
            <person name="Brygoo Y."/>
        </authorList>
    </citation>
    <scope>NUCLEOTIDE SEQUENCE [LARGE SCALE GENOMIC DNA]</scope>
    <source>
        <strain evidence="12">FM 013</strain>
    </source>
</reference>
<keyword evidence="6" id="KW-0863">Zinc-finger</keyword>
<dbReference type="Pfam" id="PF01485">
    <property type="entry name" value="IBR"/>
    <property type="match status" value="2"/>
</dbReference>
<keyword evidence="3" id="KW-0808">Transferase</keyword>
<dbReference type="STRING" id="1429867.A0A0G4PD46"/>
<dbReference type="InterPro" id="IPR031127">
    <property type="entry name" value="E3_UB_ligase_RBR"/>
</dbReference>
<evidence type="ECO:0000256" key="8">
    <source>
        <dbReference type="ARBA" id="ARBA00022833"/>
    </source>
</evidence>
<dbReference type="Proteomes" id="UP000053732">
    <property type="component" value="Unassembled WGS sequence"/>
</dbReference>
<evidence type="ECO:0000256" key="5">
    <source>
        <dbReference type="ARBA" id="ARBA00022737"/>
    </source>
</evidence>
<proteinExistence type="predicted"/>
<evidence type="ECO:0000256" key="3">
    <source>
        <dbReference type="ARBA" id="ARBA00022679"/>
    </source>
</evidence>
<accession>A0A0G4PD46</accession>
<keyword evidence="12" id="KW-1185">Reference proteome</keyword>
<keyword evidence="5" id="KW-0677">Repeat</keyword>